<organism evidence="5 6">
    <name type="scientific">Bionectria ochroleuca</name>
    <name type="common">Gliocladium roseum</name>
    <dbReference type="NCBI Taxonomy" id="29856"/>
    <lineage>
        <taxon>Eukaryota</taxon>
        <taxon>Fungi</taxon>
        <taxon>Dikarya</taxon>
        <taxon>Ascomycota</taxon>
        <taxon>Pezizomycotina</taxon>
        <taxon>Sordariomycetes</taxon>
        <taxon>Hypocreomycetidae</taxon>
        <taxon>Hypocreales</taxon>
        <taxon>Bionectriaceae</taxon>
        <taxon>Clonostachys</taxon>
    </lineage>
</organism>
<evidence type="ECO:0000256" key="1">
    <source>
        <dbReference type="ARBA" id="ARBA00022617"/>
    </source>
</evidence>
<accession>A0ABY6UDA4</accession>
<dbReference type="SUPFAM" id="SSF48264">
    <property type="entry name" value="Cytochrome P450"/>
    <property type="match status" value="1"/>
</dbReference>
<keyword evidence="4" id="KW-1133">Transmembrane helix</keyword>
<dbReference type="PANTHER" id="PTHR24305">
    <property type="entry name" value="CYTOCHROME P450"/>
    <property type="match status" value="1"/>
</dbReference>
<protein>
    <recommendedName>
        <fullName evidence="7">Cytochrome P450</fullName>
    </recommendedName>
</protein>
<proteinExistence type="predicted"/>
<dbReference type="EMBL" id="CABFNS010000798">
    <property type="protein sequence ID" value="VUC29153.1"/>
    <property type="molecule type" value="Genomic_DNA"/>
</dbReference>
<dbReference type="InterPro" id="IPR002401">
    <property type="entry name" value="Cyt_P450_E_grp-I"/>
</dbReference>
<keyword evidence="6" id="KW-1185">Reference proteome</keyword>
<dbReference type="PANTHER" id="PTHR24305:SF168">
    <property type="entry name" value="P450, PUTATIVE (EUROFUNG)-RELATED"/>
    <property type="match status" value="1"/>
</dbReference>
<dbReference type="CDD" id="cd11060">
    <property type="entry name" value="CYP57A1-like"/>
    <property type="match status" value="1"/>
</dbReference>
<dbReference type="InterPro" id="IPR001128">
    <property type="entry name" value="Cyt_P450"/>
</dbReference>
<keyword evidence="4" id="KW-0472">Membrane</keyword>
<keyword evidence="1" id="KW-0349">Heme</keyword>
<evidence type="ECO:0000256" key="2">
    <source>
        <dbReference type="ARBA" id="ARBA00022723"/>
    </source>
</evidence>
<dbReference type="Gene3D" id="1.10.630.10">
    <property type="entry name" value="Cytochrome P450"/>
    <property type="match status" value="1"/>
</dbReference>
<keyword evidence="3" id="KW-0408">Iron</keyword>
<evidence type="ECO:0000313" key="5">
    <source>
        <dbReference type="EMBL" id="VUC29153.1"/>
    </source>
</evidence>
<reference evidence="5 6" key="1">
    <citation type="submission" date="2019-06" db="EMBL/GenBank/DDBJ databases">
        <authorList>
            <person name="Broberg M."/>
        </authorList>
    </citation>
    <scope>NUCLEOTIDE SEQUENCE [LARGE SCALE GENOMIC DNA]</scope>
</reference>
<feature type="transmembrane region" description="Helical" evidence="4">
    <location>
        <begin position="12"/>
        <end position="31"/>
    </location>
</feature>
<dbReference type="PRINTS" id="PR00385">
    <property type="entry name" value="P450"/>
</dbReference>
<dbReference type="Pfam" id="PF00067">
    <property type="entry name" value="p450"/>
    <property type="match status" value="1"/>
</dbReference>
<evidence type="ECO:0008006" key="7">
    <source>
        <dbReference type="Google" id="ProtNLM"/>
    </source>
</evidence>
<dbReference type="Proteomes" id="UP000766486">
    <property type="component" value="Unassembled WGS sequence"/>
</dbReference>
<gene>
    <name evidence="5" type="ORF">CLO192961_LOCUS252206</name>
</gene>
<evidence type="ECO:0000313" key="6">
    <source>
        <dbReference type="Proteomes" id="UP000766486"/>
    </source>
</evidence>
<dbReference type="InterPro" id="IPR050121">
    <property type="entry name" value="Cytochrome_P450_monoxygenase"/>
</dbReference>
<keyword evidence="4" id="KW-0812">Transmembrane</keyword>
<evidence type="ECO:0000256" key="4">
    <source>
        <dbReference type="SAM" id="Phobius"/>
    </source>
</evidence>
<comment type="caution">
    <text evidence="5">The sequence shown here is derived from an EMBL/GenBank/DDBJ whole genome shotgun (WGS) entry which is preliminary data.</text>
</comment>
<dbReference type="PRINTS" id="PR00463">
    <property type="entry name" value="EP450I"/>
</dbReference>
<sequence length="544" mass="61073">MGILSTIYAHWLALAIVSFGLYSLQTCVVYFRLRKIKGPWLTGISDWPHSLAMLSTRCHEWYAEANQKFGECECFKTFMIQRRSSADTPSSISGPIVRVAPNIVITSSPKVWAHVNTHPGYRRSPWFYRACRLGYRQENVFSCTDEELHSRKRKQMVAGLTIVGSQYSGRENLEMEISIDDQVRELVDLLRSKYISTQEAIVPVDLAQKVHYFTLDVITSIGHGNTFGLLRTDIDSEDYLKSSHDGLKLFNASLALGFSWLAHAPVIGPLISPSRTDKRGIGKIMDMCFSHVDKRLANPDDKRSDMLASFIRHGLKGEELRIESVEQLVAGTDTTSAGLRGALLHIITNPRVYRKLQEEADGAVRGGTVPKAGEGIITSTQAKRLPYLQAVVRETLRVWPPVADIFPRDVPQGGDTVEVESGESVHLPGGVGIGYSAHAMHRNEEIYGSDAKSFRPERWFESDTAKLTAMLRTNDLTFGHGRFQCLGKVVAHMELGKLLFEIVRNFDIALIDPTKPWKARNYMGLFVISDMWVQVMEREEQVDG</sequence>
<evidence type="ECO:0000256" key="3">
    <source>
        <dbReference type="ARBA" id="ARBA00023004"/>
    </source>
</evidence>
<name>A0ABY6UDA4_BIOOC</name>
<keyword evidence="2" id="KW-0479">Metal-binding</keyword>
<dbReference type="InterPro" id="IPR036396">
    <property type="entry name" value="Cyt_P450_sf"/>
</dbReference>